<dbReference type="InterPro" id="IPR027417">
    <property type="entry name" value="P-loop_NTPase"/>
</dbReference>
<reference evidence="7 8" key="1">
    <citation type="submission" date="2024-04" db="EMBL/GenBank/DDBJ databases">
        <title>Tritrichomonas musculus Genome.</title>
        <authorList>
            <person name="Alves-Ferreira E."/>
            <person name="Grigg M."/>
            <person name="Lorenzi H."/>
            <person name="Galac M."/>
        </authorList>
    </citation>
    <scope>NUCLEOTIDE SEQUENCE [LARGE SCALE GENOMIC DNA]</scope>
    <source>
        <strain evidence="7 8">EAF2021</strain>
    </source>
</reference>
<protein>
    <submittedName>
        <fullName evidence="7">Uncharacterized protein</fullName>
    </submittedName>
</protein>
<proteinExistence type="inferred from homology"/>
<dbReference type="InterPro" id="IPR004161">
    <property type="entry name" value="EFTu-like_2"/>
</dbReference>
<comment type="similarity">
    <text evidence="1">Belongs to the TRAFAC class translation factor GTPase superfamily. Classic translation factor GTPase family. EF-Tu/EF-1A subfamily.</text>
</comment>
<dbReference type="Pfam" id="PF03144">
    <property type="entry name" value="GTP_EFTU_D2"/>
    <property type="match status" value="1"/>
</dbReference>
<dbReference type="Proteomes" id="UP001470230">
    <property type="component" value="Unassembled WGS sequence"/>
</dbReference>
<evidence type="ECO:0000256" key="3">
    <source>
        <dbReference type="ARBA" id="ARBA00023134"/>
    </source>
</evidence>
<dbReference type="Gene3D" id="3.40.50.300">
    <property type="entry name" value="P-loop containing nucleotide triphosphate hydrolases"/>
    <property type="match status" value="1"/>
</dbReference>
<dbReference type="Pfam" id="PF22594">
    <property type="entry name" value="GTP-eEF1A_C"/>
    <property type="match status" value="1"/>
</dbReference>
<name>A0ABR2I5P6_9EUKA</name>
<accession>A0ABR2I5P6</accession>
<dbReference type="SUPFAM" id="SSF50465">
    <property type="entry name" value="EF-Tu/eEF-1alpha/eIF2-gamma C-terminal domain"/>
    <property type="match status" value="1"/>
</dbReference>
<evidence type="ECO:0000259" key="5">
    <source>
        <dbReference type="Pfam" id="PF03144"/>
    </source>
</evidence>
<evidence type="ECO:0000256" key="2">
    <source>
        <dbReference type="ARBA" id="ARBA00022741"/>
    </source>
</evidence>
<evidence type="ECO:0000313" key="8">
    <source>
        <dbReference type="Proteomes" id="UP001470230"/>
    </source>
</evidence>
<evidence type="ECO:0000313" key="7">
    <source>
        <dbReference type="EMBL" id="KAK8857427.1"/>
    </source>
</evidence>
<keyword evidence="2" id="KW-0547">Nucleotide-binding</keyword>
<organism evidence="7 8">
    <name type="scientific">Tritrichomonas musculus</name>
    <dbReference type="NCBI Taxonomy" id="1915356"/>
    <lineage>
        <taxon>Eukaryota</taxon>
        <taxon>Metamonada</taxon>
        <taxon>Parabasalia</taxon>
        <taxon>Tritrichomonadida</taxon>
        <taxon>Tritrichomonadidae</taxon>
        <taxon>Tritrichomonas</taxon>
    </lineage>
</organism>
<dbReference type="SUPFAM" id="SSF52540">
    <property type="entry name" value="P-loop containing nucleoside triphosphate hydrolases"/>
    <property type="match status" value="1"/>
</dbReference>
<dbReference type="EMBL" id="JAPFFF010000020">
    <property type="protein sequence ID" value="KAK8857427.1"/>
    <property type="molecule type" value="Genomic_DNA"/>
</dbReference>
<dbReference type="SUPFAM" id="SSF50447">
    <property type="entry name" value="Translation proteins"/>
    <property type="match status" value="1"/>
</dbReference>
<dbReference type="InterPro" id="IPR000795">
    <property type="entry name" value="T_Tr_GTP-bd_dom"/>
</dbReference>
<dbReference type="PANTHER" id="PTHR23115">
    <property type="entry name" value="TRANSLATION FACTOR"/>
    <property type="match status" value="1"/>
</dbReference>
<evidence type="ECO:0000259" key="4">
    <source>
        <dbReference type="Pfam" id="PF00009"/>
    </source>
</evidence>
<dbReference type="Pfam" id="PF00009">
    <property type="entry name" value="GTP_EFTU"/>
    <property type="match status" value="1"/>
</dbReference>
<dbReference type="InterPro" id="IPR054696">
    <property type="entry name" value="GTP-eEF1A_C"/>
</dbReference>
<evidence type="ECO:0000259" key="6">
    <source>
        <dbReference type="Pfam" id="PF22594"/>
    </source>
</evidence>
<feature type="domain" description="Tr-type G" evidence="4">
    <location>
        <begin position="2"/>
        <end position="128"/>
    </location>
</feature>
<feature type="domain" description="Translation elongation factor EFTu-like" evidence="5">
    <location>
        <begin position="164"/>
        <end position="226"/>
    </location>
</feature>
<feature type="domain" description="GTP-eEF1A C-terminal" evidence="6">
    <location>
        <begin position="240"/>
        <end position="335"/>
    </location>
</feature>
<dbReference type="InterPro" id="IPR009001">
    <property type="entry name" value="Transl_elong_EF1A/Init_IF2_C"/>
</dbReference>
<dbReference type="InterPro" id="IPR009000">
    <property type="entry name" value="Transl_B-barrel_sf"/>
</dbReference>
<comment type="caution">
    <text evidence="7">The sequence shown here is derived from an EMBL/GenBank/DDBJ whole genome shotgun (WGS) entry which is preliminary data.</text>
</comment>
<evidence type="ECO:0000256" key="1">
    <source>
        <dbReference type="ARBA" id="ARBA00007249"/>
    </source>
</evidence>
<keyword evidence="8" id="KW-1185">Reference proteome</keyword>
<dbReference type="PRINTS" id="PR00315">
    <property type="entry name" value="ELONGATNFCT"/>
</dbReference>
<keyword evidence="3" id="KW-0342">GTP-binding</keyword>
<gene>
    <name evidence="7" type="ORF">M9Y10_015832</name>
</gene>
<dbReference type="InterPro" id="IPR050100">
    <property type="entry name" value="TRAFAC_GTPase_members"/>
</dbReference>
<dbReference type="Gene3D" id="2.40.30.10">
    <property type="entry name" value="Translation factors"/>
    <property type="match status" value="2"/>
</dbReference>
<sequence length="344" mass="39108">MLIDSPGNHDYYKKTINGVFQSDAAVIFIDPMKLNYNQESQPDNHILELFNIASSACIKQVIVAVNKMDDESVKYSEDRFNEVKQEISKVLGLIYFQFDQIAFIPISGLNGDNLTEKSSNMPWWYGPTLSEAINNLQEPVRQIDSPLRFLVYQIKEIGEKELKVSGRVEYGVIKKGQRIIIGSSKKQPTVEEIIYYDEQLTEAAAGKCIAIILKIRPSKINVGDVIGDPNNDPPSQSQNFKVQFKVYNDIGWCKPGYKPFIYCHGVRVQCEFVEFVQCTRKGSIMYKPRAIIKDDLAVVVIRPLLPLVVEDYKKFFKLGVFALGDKSKTFARGEIIELTKKKSK</sequence>